<dbReference type="AlphaFoldDB" id="A0A250K457"/>
<proteinExistence type="predicted"/>
<gene>
    <name evidence="1" type="ORF">MYMAC_006531</name>
</gene>
<dbReference type="Proteomes" id="UP000217343">
    <property type="component" value="Chromosome"/>
</dbReference>
<evidence type="ECO:0000313" key="1">
    <source>
        <dbReference type="EMBL" id="ATB50874.1"/>
    </source>
</evidence>
<evidence type="ECO:0000313" key="2">
    <source>
        <dbReference type="Proteomes" id="UP000217343"/>
    </source>
</evidence>
<name>A0A250K457_9BACT</name>
<reference evidence="1 2" key="1">
    <citation type="submission" date="2017-06" db="EMBL/GenBank/DDBJ databases">
        <title>Sequencing and comparative analysis of myxobacterial genomes.</title>
        <authorList>
            <person name="Rupp O."/>
            <person name="Goesmann A."/>
            <person name="Sogaard-Andersen L."/>
        </authorList>
    </citation>
    <scope>NUCLEOTIDE SEQUENCE [LARGE SCALE GENOMIC DNA]</scope>
    <source>
        <strain evidence="1 2">DSM 14697</strain>
    </source>
</reference>
<dbReference type="EMBL" id="CP022203">
    <property type="protein sequence ID" value="ATB50874.1"/>
    <property type="molecule type" value="Genomic_DNA"/>
</dbReference>
<sequence>MPIYTSHKPSMMQLFMNERIDQFALRLKRPSSNLNSFPLAIIANAA</sequence>
<protein>
    <submittedName>
        <fullName evidence="1">Uncharacterized protein</fullName>
    </submittedName>
</protein>
<dbReference type="KEGG" id="mmas:MYMAC_006531"/>
<accession>A0A250K457</accession>
<keyword evidence="2" id="KW-1185">Reference proteome</keyword>
<organism evidence="1 2">
    <name type="scientific">Corallococcus macrosporus DSM 14697</name>
    <dbReference type="NCBI Taxonomy" id="1189310"/>
    <lineage>
        <taxon>Bacteria</taxon>
        <taxon>Pseudomonadati</taxon>
        <taxon>Myxococcota</taxon>
        <taxon>Myxococcia</taxon>
        <taxon>Myxococcales</taxon>
        <taxon>Cystobacterineae</taxon>
        <taxon>Myxococcaceae</taxon>
        <taxon>Corallococcus</taxon>
    </lineage>
</organism>